<evidence type="ECO:0000256" key="1">
    <source>
        <dbReference type="SAM" id="MobiDB-lite"/>
    </source>
</evidence>
<dbReference type="PANTHER" id="PTHR35585">
    <property type="entry name" value="HHE DOMAIN PROTEIN (AFU_ORTHOLOGUE AFUA_4G00730)"/>
    <property type="match status" value="1"/>
</dbReference>
<comment type="caution">
    <text evidence="3">The sequence shown here is derived from an EMBL/GenBank/DDBJ whole genome shotgun (WGS) entry which is preliminary data.</text>
</comment>
<dbReference type="PANTHER" id="PTHR35585:SF1">
    <property type="entry name" value="HHE DOMAIN PROTEIN (AFU_ORTHOLOGUE AFUA_4G00730)"/>
    <property type="match status" value="1"/>
</dbReference>
<feature type="domain" description="Hemerythrin-like" evidence="2">
    <location>
        <begin position="8"/>
        <end position="123"/>
    </location>
</feature>
<reference evidence="3 4" key="1">
    <citation type="submission" date="2021-01" db="EMBL/GenBank/DDBJ databases">
        <title>Sequencing the genomes of 1000 actinobacteria strains.</title>
        <authorList>
            <person name="Klenk H.-P."/>
        </authorList>
    </citation>
    <scope>NUCLEOTIDE SEQUENCE [LARGE SCALE GENOMIC DNA]</scope>
    <source>
        <strain evidence="3 4">DSM 18662</strain>
    </source>
</reference>
<name>A0ABS2RGH0_9ACTN</name>
<accession>A0ABS2RGH0</accession>
<evidence type="ECO:0000313" key="3">
    <source>
        <dbReference type="EMBL" id="MBM7797632.1"/>
    </source>
</evidence>
<dbReference type="EMBL" id="JAFBCF010000001">
    <property type="protein sequence ID" value="MBM7797632.1"/>
    <property type="molecule type" value="Genomic_DNA"/>
</dbReference>
<dbReference type="RefSeq" id="WP_204916288.1">
    <property type="nucleotide sequence ID" value="NZ_BAAAQP010000011.1"/>
</dbReference>
<dbReference type="Proteomes" id="UP000704762">
    <property type="component" value="Unassembled WGS sequence"/>
</dbReference>
<sequence length="185" mass="20906">MSKSSKDLISLLAHDHRVVEELFQQIIAAKHPEERRDLAQQVIVELVRHVATEEHHLYPAVRLMVPDGDQMVDRELNDHARVEALLRELEGLDVSEVDFIGVLVELREEVLAHVREEEGELFPSLRAHTGRDTLQQLGREVRRARKAARATGSVLGRGPRPSDDDLAPGSGLVDRVRYQLEPRSA</sequence>
<dbReference type="InterPro" id="IPR012312">
    <property type="entry name" value="Hemerythrin-like"/>
</dbReference>
<evidence type="ECO:0000259" key="2">
    <source>
        <dbReference type="Pfam" id="PF01814"/>
    </source>
</evidence>
<dbReference type="Pfam" id="PF01814">
    <property type="entry name" value="Hemerythrin"/>
    <property type="match status" value="1"/>
</dbReference>
<organism evidence="3 4">
    <name type="scientific">Microlunatus panaciterrae</name>
    <dbReference type="NCBI Taxonomy" id="400768"/>
    <lineage>
        <taxon>Bacteria</taxon>
        <taxon>Bacillati</taxon>
        <taxon>Actinomycetota</taxon>
        <taxon>Actinomycetes</taxon>
        <taxon>Propionibacteriales</taxon>
        <taxon>Propionibacteriaceae</taxon>
        <taxon>Microlunatus</taxon>
    </lineage>
</organism>
<protein>
    <submittedName>
        <fullName evidence="3">Hemerythrin superfamily protein</fullName>
    </submittedName>
</protein>
<keyword evidence="4" id="KW-1185">Reference proteome</keyword>
<gene>
    <name evidence="3" type="ORF">JOE57_000553</name>
</gene>
<evidence type="ECO:0000313" key="4">
    <source>
        <dbReference type="Proteomes" id="UP000704762"/>
    </source>
</evidence>
<feature type="region of interest" description="Disordered" evidence="1">
    <location>
        <begin position="147"/>
        <end position="173"/>
    </location>
</feature>
<proteinExistence type="predicted"/>
<dbReference type="Gene3D" id="1.20.120.520">
    <property type="entry name" value="nmb1532 protein domain like"/>
    <property type="match status" value="1"/>
</dbReference>